<feature type="site" description="Cleavage; by autolysis" evidence="7">
    <location>
        <begin position="304"/>
        <end position="305"/>
    </location>
</feature>
<sequence length="457" mass="46995">ACIKLSAQEYSCNRLGKPHVIRIGGAGVRKPLPHPGLSSPRPGGHALPMRALCAALLVMGMWDLAEPTKCGADLPLVANTWAFTAATESAWEAMTAEDAKHPAMDAIEMGATQCEDDQCDGTVGYGGSPDEAGETTLDAMIMDGDTMDMGAVGDLRHVKHALSAARMVLRTTRHSLLTGLQATQFAMDMGMKLDDLSTKASAAQHAAWRADRCQPNFRRDVCPDPARSCGPYSLPRGKVRPMAPGARSGTDQCVDVEELVPPSPPAAATAASSLLTAAAQAATASHGRPPNRTATPFPSPTAHDTIALLAIDRRGSIAAGASTNGAAHKVPGRVGDAAVAGGGAYADSAVGACGATGDGDVHLRFLPCYQVVESMRAGAGPAAAAEEALRRIADRVPGYVGAVLAADRCGALGAAAVGWNFTYAYRHARSDGVRVVHIAPLQPRAGPAPAPTLVGAQ</sequence>
<feature type="region of interest" description="Disordered" evidence="8">
    <location>
        <begin position="279"/>
        <end position="301"/>
    </location>
</feature>
<dbReference type="AlphaFoldDB" id="A0A1D2AB83"/>
<evidence type="ECO:0000256" key="1">
    <source>
        <dbReference type="ARBA" id="ARBA00000306"/>
    </source>
</evidence>
<evidence type="ECO:0000256" key="6">
    <source>
        <dbReference type="PIRSR" id="PIRSR600246-2"/>
    </source>
</evidence>
<dbReference type="GO" id="GO:0003948">
    <property type="term" value="F:N4-(beta-N-acetylglucosaminyl)-L-asparaginase activity"/>
    <property type="evidence" value="ECO:0007669"/>
    <property type="project" value="TreeGrafter"/>
</dbReference>
<protein>
    <recommendedName>
        <fullName evidence="3">beta-aspartyl-peptidase</fullName>
        <ecNumber evidence="3">3.4.19.5</ecNumber>
    </recommendedName>
</protein>
<feature type="binding site" evidence="6">
    <location>
        <begin position="356"/>
        <end position="359"/>
    </location>
    <ligand>
        <name>substrate</name>
    </ligand>
</feature>
<accession>A0A1D2AB83</accession>
<organism evidence="9">
    <name type="scientific">Auxenochlorella protothecoides</name>
    <name type="common">Green microalga</name>
    <name type="synonym">Chlorella protothecoides</name>
    <dbReference type="NCBI Taxonomy" id="3075"/>
    <lineage>
        <taxon>Eukaryota</taxon>
        <taxon>Viridiplantae</taxon>
        <taxon>Chlorophyta</taxon>
        <taxon>core chlorophytes</taxon>
        <taxon>Trebouxiophyceae</taxon>
        <taxon>Chlorellales</taxon>
        <taxon>Chlorellaceae</taxon>
        <taxon>Auxenochlorella</taxon>
    </lineage>
</organism>
<dbReference type="EMBL" id="GDKF01002180">
    <property type="protein sequence ID" value="JAT76442.1"/>
    <property type="molecule type" value="Transcribed_RNA"/>
</dbReference>
<dbReference type="GO" id="GO:0008798">
    <property type="term" value="F:beta-aspartyl-peptidase activity"/>
    <property type="evidence" value="ECO:0007669"/>
    <property type="project" value="UniProtKB-EC"/>
</dbReference>
<comment type="catalytic activity">
    <reaction evidence="1">
        <text>Cleavage of a beta-linked Asp residue from the N-terminus of a polypeptide.</text>
        <dbReference type="EC" id="3.4.19.5"/>
    </reaction>
</comment>
<dbReference type="InterPro" id="IPR000246">
    <property type="entry name" value="Peptidase_T2"/>
</dbReference>
<dbReference type="EC" id="3.4.19.5" evidence="3"/>
<evidence type="ECO:0000256" key="5">
    <source>
        <dbReference type="PIRSR" id="PIRSR600246-1"/>
    </source>
</evidence>
<evidence type="ECO:0000256" key="8">
    <source>
        <dbReference type="SAM" id="MobiDB-lite"/>
    </source>
</evidence>
<dbReference type="PANTHER" id="PTHR10188">
    <property type="entry name" value="L-ASPARAGINASE"/>
    <property type="match status" value="1"/>
</dbReference>
<feature type="binding site" evidence="6">
    <location>
        <begin position="333"/>
        <end position="336"/>
    </location>
    <ligand>
        <name>substrate</name>
    </ligand>
</feature>
<evidence type="ECO:0000256" key="3">
    <source>
        <dbReference type="ARBA" id="ARBA00012879"/>
    </source>
</evidence>
<keyword evidence="4" id="KW-0068">Autocatalytic cleavage</keyword>
<dbReference type="CDD" id="cd04513">
    <property type="entry name" value="Glycosylasparaginase"/>
    <property type="match status" value="1"/>
</dbReference>
<evidence type="ECO:0000313" key="9">
    <source>
        <dbReference type="EMBL" id="JAT76442.1"/>
    </source>
</evidence>
<evidence type="ECO:0000256" key="4">
    <source>
        <dbReference type="ARBA" id="ARBA00022813"/>
    </source>
</evidence>
<reference evidence="9" key="1">
    <citation type="submission" date="2015-08" db="EMBL/GenBank/DDBJ databases">
        <authorList>
            <person name="Babu N.S."/>
            <person name="Beckwith C.J."/>
            <person name="Beseler K.G."/>
            <person name="Brison A."/>
            <person name="Carone J.V."/>
            <person name="Caskin T.P."/>
            <person name="Diamond M."/>
            <person name="Durham M.E."/>
            <person name="Foxe J.M."/>
            <person name="Go M."/>
            <person name="Henderson B.A."/>
            <person name="Jones I.B."/>
            <person name="McGettigan J.A."/>
            <person name="Micheletti S.J."/>
            <person name="Nasrallah M.E."/>
            <person name="Ortiz D."/>
            <person name="Piller C.R."/>
            <person name="Privatt S.R."/>
            <person name="Schneider S.L."/>
            <person name="Sharp S."/>
            <person name="Smith T.C."/>
            <person name="Stanton J.D."/>
            <person name="Ullery H.E."/>
            <person name="Wilson R.J."/>
            <person name="Serrano M.G."/>
            <person name="Buck G."/>
            <person name="Lee V."/>
            <person name="Wang Y."/>
            <person name="Carvalho R."/>
            <person name="Voegtly L."/>
            <person name="Shi R."/>
            <person name="Duckworth R."/>
            <person name="Johnson A."/>
            <person name="Loviza R."/>
            <person name="Walstead R."/>
            <person name="Shah Z."/>
            <person name="Kiflezghi M."/>
            <person name="Wade K."/>
            <person name="Ball S.L."/>
            <person name="Bradley K.W."/>
            <person name="Asai D.J."/>
            <person name="Bowman C.A."/>
            <person name="Russell D.A."/>
            <person name="Pope W.H."/>
            <person name="Jacobs-Sera D."/>
            <person name="Hendrix R.W."/>
            <person name="Hatfull G.F."/>
        </authorList>
    </citation>
    <scope>NUCLEOTIDE SEQUENCE</scope>
</reference>
<gene>
    <name evidence="9" type="ORF">g.20481</name>
</gene>
<dbReference type="InterPro" id="IPR029055">
    <property type="entry name" value="Ntn_hydrolases_N"/>
</dbReference>
<feature type="active site" description="Nucleophile" evidence="5">
    <location>
        <position position="305"/>
    </location>
</feature>
<evidence type="ECO:0000256" key="2">
    <source>
        <dbReference type="ARBA" id="ARBA00011601"/>
    </source>
</evidence>
<dbReference type="Gene3D" id="3.60.20.30">
    <property type="entry name" value="(Glycosyl)asparaginase"/>
    <property type="match status" value="1"/>
</dbReference>
<dbReference type="Pfam" id="PF01112">
    <property type="entry name" value="Asparaginase_2"/>
    <property type="match status" value="1"/>
</dbReference>
<evidence type="ECO:0000256" key="7">
    <source>
        <dbReference type="PIRSR" id="PIRSR600246-3"/>
    </source>
</evidence>
<dbReference type="GO" id="GO:0005737">
    <property type="term" value="C:cytoplasm"/>
    <property type="evidence" value="ECO:0007669"/>
    <property type="project" value="TreeGrafter"/>
</dbReference>
<proteinExistence type="predicted"/>
<dbReference type="SUPFAM" id="SSF56235">
    <property type="entry name" value="N-terminal nucleophile aminohydrolases (Ntn hydrolases)"/>
    <property type="match status" value="1"/>
</dbReference>
<comment type="subunit">
    <text evidence="2">Heterotetramer of two alpha and two beta chains arranged as a dimer of alpha/beta heterodimers.</text>
</comment>
<feature type="non-terminal residue" evidence="9">
    <location>
        <position position="1"/>
    </location>
</feature>
<name>A0A1D2AB83_AUXPR</name>
<dbReference type="PANTHER" id="PTHR10188:SF6">
    <property type="entry name" value="N(4)-(BETA-N-ACETYLGLUCOSAMINYL)-L-ASPARAGINASE"/>
    <property type="match status" value="1"/>
</dbReference>